<dbReference type="PANTHER" id="PTHR10903:SF135">
    <property type="entry name" value="TRANSLOCASE OF CHLOROPLAST 120, CHLOROPLASTIC-RELATED"/>
    <property type="match status" value="1"/>
</dbReference>
<keyword evidence="5" id="KW-0934">Plastid</keyword>
<evidence type="ECO:0000256" key="2">
    <source>
        <dbReference type="ARBA" id="ARBA00004167"/>
    </source>
</evidence>
<dbReference type="Pfam" id="PF00735">
    <property type="entry name" value="Septin"/>
    <property type="match status" value="1"/>
</dbReference>
<dbReference type="Gene3D" id="3.40.50.300">
    <property type="entry name" value="P-loop containing nucleotide triphosphate hydrolases"/>
    <property type="match status" value="3"/>
</dbReference>
<reference evidence="17" key="1">
    <citation type="submission" date="2022-07" db="EMBL/GenBank/DDBJ databases">
        <title>Genome Sequence of Leucocoprinus birnbaumii.</title>
        <authorList>
            <person name="Buettner E."/>
        </authorList>
    </citation>
    <scope>NUCLEOTIDE SEQUENCE</scope>
    <source>
        <strain evidence="17">VT141</strain>
    </source>
</reference>
<keyword evidence="9" id="KW-1002">Plastid outer membrane</keyword>
<gene>
    <name evidence="17" type="ORF">NP233_g11224</name>
</gene>
<dbReference type="InterPro" id="IPR045058">
    <property type="entry name" value="GIMA/IAN/Toc"/>
</dbReference>
<keyword evidence="13" id="KW-0472">Membrane</keyword>
<dbReference type="GO" id="GO:0005525">
    <property type="term" value="F:GTP binding"/>
    <property type="evidence" value="ECO:0007669"/>
    <property type="project" value="UniProtKB-KW"/>
</dbReference>
<dbReference type="AlphaFoldDB" id="A0AAD5VIX5"/>
<name>A0AAD5VIX5_9AGAR</name>
<keyword evidence="3" id="KW-0813">Transport</keyword>
<evidence type="ECO:0000256" key="12">
    <source>
        <dbReference type="ARBA" id="ARBA00022989"/>
    </source>
</evidence>
<dbReference type="InterPro" id="IPR030379">
    <property type="entry name" value="G_SEPTIN_dom"/>
</dbReference>
<comment type="caution">
    <text evidence="17">The sequence shown here is derived from an EMBL/GenBank/DDBJ whole genome shotgun (WGS) entry which is preliminary data.</text>
</comment>
<evidence type="ECO:0000256" key="10">
    <source>
        <dbReference type="ARBA" id="ARBA00022842"/>
    </source>
</evidence>
<accession>A0AAD5VIX5</accession>
<keyword evidence="12" id="KW-1133">Transmembrane helix</keyword>
<keyword evidence="6" id="KW-0812">Transmembrane</keyword>
<comment type="cofactor">
    <cofactor evidence="1">
        <name>Mg(2+)</name>
        <dbReference type="ChEBI" id="CHEBI:18420"/>
    </cofactor>
</comment>
<dbReference type="SUPFAM" id="SSF52540">
    <property type="entry name" value="P-loop containing nucleoside triphosphate hydrolases"/>
    <property type="match status" value="3"/>
</dbReference>
<dbReference type="GO" id="GO:0016787">
    <property type="term" value="F:hydrolase activity"/>
    <property type="evidence" value="ECO:0007669"/>
    <property type="project" value="UniProtKB-KW"/>
</dbReference>
<evidence type="ECO:0000256" key="11">
    <source>
        <dbReference type="ARBA" id="ARBA00022927"/>
    </source>
</evidence>
<evidence type="ECO:0000256" key="6">
    <source>
        <dbReference type="ARBA" id="ARBA00022692"/>
    </source>
</evidence>
<evidence type="ECO:0000256" key="14">
    <source>
        <dbReference type="ARBA" id="ARBA00024013"/>
    </source>
</evidence>
<keyword evidence="7" id="KW-0479">Metal-binding</keyword>
<keyword evidence="15" id="KW-0342">GTP-binding</keyword>
<dbReference type="InterPro" id="IPR003593">
    <property type="entry name" value="AAA+_ATPase"/>
</dbReference>
<sequence>MSVNATTQGFRPTPGDIIIALVVLLVPQGRGKASAHVQFINLLTRGGRNARAAKSLEIGTQDIEPTRVLDNQGNEVVLLDIPGFNNSNQELSDKKIFHLVSDWLQRTYERDVKLSGLVYLHRIRNDRIADTISNENLHMFVKLCDAGISRVILVTTMWQKLTEVEQREGVGEDRERELKVNFWKTLVDQDSQVKRLKEGTYDEAWRIVTPLLDKCFEEGYSDAPTKVIPRTRVGRYFEGAREVVRRLKRSSSKMFDSVMRLESEPRYAPPPSFARFDFGNMIGVESVRVKEIAESDMVILIMGPTGAGKSTFIQTIAQLQGYEYNSDAGPQLTSGTKVVHAIRFHFNGGQNQNLVLVDTPGFDDTHRDDFQVLQIIVKWLQRTGGWNFFRANRPSMMRRINGILYLHRITDNRMAGSIIRSLKLFEKLCGENFYARVILTTTMWPDPDDPDELKDAEGREEELTNEYWKSMIERGTKVCRFTQDAKAMSAQDIINKIADSAGEIVNKVAELPGEIIHKADNPDDESLGPTMQLQEEVVGESKLAEDTAAGQYILEITTTCQDDISLNKCRRSPPFPVAKEDDNREMSAGPASQGITPEDIIIAFMGPTGSGKSFFIDLLTGCAGARAGKRLESVTQDLEAIRTQDNNGREVVLLDTPGFDDSKRTDKEILTLISNWLQKTYKNDVKLSGLIYLHRIRDNRMAGTPYKNLRMFGKLCGDVAMNRVMLVTTMWQKLRKAEQREGVGEDREKELKENFWKTLIDQGSQVERLKEATYDEAWRIVTLLIDKRLEENRPDAVLLQEELVDKGIALNETQAGQELQRIRTILA</sequence>
<evidence type="ECO:0000313" key="18">
    <source>
        <dbReference type="Proteomes" id="UP001213000"/>
    </source>
</evidence>
<dbReference type="GO" id="GO:0046872">
    <property type="term" value="F:metal ion binding"/>
    <property type="evidence" value="ECO:0007669"/>
    <property type="project" value="UniProtKB-KW"/>
</dbReference>
<keyword evidence="11" id="KW-0653">Protein transport</keyword>
<evidence type="ECO:0000256" key="3">
    <source>
        <dbReference type="ARBA" id="ARBA00022448"/>
    </source>
</evidence>
<keyword evidence="18" id="KW-1185">Reference proteome</keyword>
<comment type="similarity">
    <text evidence="15">Belongs to the TRAFAC class TrmE-Era-EngA-EngB-Septin-like GTPase superfamily. Septin GTPase family.</text>
</comment>
<keyword evidence="8" id="KW-0378">Hydrolase</keyword>
<feature type="domain" description="AAA+ ATPase" evidence="16">
    <location>
        <begin position="598"/>
        <end position="795"/>
    </location>
</feature>
<dbReference type="Proteomes" id="UP001213000">
    <property type="component" value="Unassembled WGS sequence"/>
</dbReference>
<evidence type="ECO:0000256" key="4">
    <source>
        <dbReference type="ARBA" id="ARBA00022528"/>
    </source>
</evidence>
<evidence type="ECO:0000256" key="5">
    <source>
        <dbReference type="ARBA" id="ARBA00022640"/>
    </source>
</evidence>
<dbReference type="SMART" id="SM00382">
    <property type="entry name" value="AAA"/>
    <property type="match status" value="2"/>
</dbReference>
<dbReference type="GO" id="GO:0015031">
    <property type="term" value="P:protein transport"/>
    <property type="evidence" value="ECO:0007669"/>
    <property type="project" value="UniProtKB-KW"/>
</dbReference>
<evidence type="ECO:0000256" key="7">
    <source>
        <dbReference type="ARBA" id="ARBA00022723"/>
    </source>
</evidence>
<dbReference type="InterPro" id="IPR006073">
    <property type="entry name" value="GTP-bd"/>
</dbReference>
<dbReference type="EMBL" id="JANIEX010001292">
    <property type="protein sequence ID" value="KAJ3559609.1"/>
    <property type="molecule type" value="Genomic_DNA"/>
</dbReference>
<evidence type="ECO:0000256" key="13">
    <source>
        <dbReference type="ARBA" id="ARBA00023136"/>
    </source>
</evidence>
<evidence type="ECO:0000256" key="1">
    <source>
        <dbReference type="ARBA" id="ARBA00001946"/>
    </source>
</evidence>
<dbReference type="Pfam" id="PF01926">
    <property type="entry name" value="MMR_HSR1"/>
    <property type="match status" value="1"/>
</dbReference>
<organism evidence="17 18">
    <name type="scientific">Leucocoprinus birnbaumii</name>
    <dbReference type="NCBI Taxonomy" id="56174"/>
    <lineage>
        <taxon>Eukaryota</taxon>
        <taxon>Fungi</taxon>
        <taxon>Dikarya</taxon>
        <taxon>Basidiomycota</taxon>
        <taxon>Agaricomycotina</taxon>
        <taxon>Agaricomycetes</taxon>
        <taxon>Agaricomycetidae</taxon>
        <taxon>Agaricales</taxon>
        <taxon>Agaricineae</taxon>
        <taxon>Agaricaceae</taxon>
        <taxon>Leucocoprinus</taxon>
    </lineage>
</organism>
<evidence type="ECO:0000313" key="17">
    <source>
        <dbReference type="EMBL" id="KAJ3559609.1"/>
    </source>
</evidence>
<evidence type="ECO:0000259" key="16">
    <source>
        <dbReference type="SMART" id="SM00382"/>
    </source>
</evidence>
<dbReference type="InterPro" id="IPR027417">
    <property type="entry name" value="P-loop_NTPase"/>
</dbReference>
<comment type="subcellular location">
    <subcellularLocation>
        <location evidence="2">Membrane</location>
        <topology evidence="2">Single-pass membrane protein</topology>
    </subcellularLocation>
    <subcellularLocation>
        <location evidence="14">Plastid</location>
        <location evidence="14">Chloroplast outer membrane</location>
    </subcellularLocation>
</comment>
<dbReference type="PANTHER" id="PTHR10903">
    <property type="entry name" value="GTPASE, IMAP FAMILY MEMBER-RELATED"/>
    <property type="match status" value="1"/>
</dbReference>
<evidence type="ECO:0000256" key="15">
    <source>
        <dbReference type="RuleBase" id="RU004560"/>
    </source>
</evidence>
<dbReference type="GO" id="GO:0016020">
    <property type="term" value="C:membrane"/>
    <property type="evidence" value="ECO:0007669"/>
    <property type="project" value="UniProtKB-SubCell"/>
</dbReference>
<evidence type="ECO:0000256" key="9">
    <source>
        <dbReference type="ARBA" id="ARBA00022805"/>
    </source>
</evidence>
<proteinExistence type="inferred from homology"/>
<feature type="domain" description="AAA+ ATPase" evidence="16">
    <location>
        <begin position="295"/>
        <end position="410"/>
    </location>
</feature>
<keyword evidence="15" id="KW-0547">Nucleotide-binding</keyword>
<protein>
    <recommendedName>
        <fullName evidence="16">AAA+ ATPase domain-containing protein</fullName>
    </recommendedName>
</protein>
<keyword evidence="10" id="KW-0460">Magnesium</keyword>
<evidence type="ECO:0000256" key="8">
    <source>
        <dbReference type="ARBA" id="ARBA00022801"/>
    </source>
</evidence>
<keyword evidence="4" id="KW-0150">Chloroplast</keyword>